<evidence type="ECO:0000313" key="1">
    <source>
        <dbReference type="EMBL" id="MCX7570033.1"/>
    </source>
</evidence>
<dbReference type="EMBL" id="JAPMLT010000003">
    <property type="protein sequence ID" value="MCX7570033.1"/>
    <property type="molecule type" value="Genomic_DNA"/>
</dbReference>
<sequence>MGKRRKKRRDRGPLFEYFRELANRPDFLVIPTPPGFGVVRPEYQEASPLLTGQVFFDDPFWNVLTPPPFGEQDPVYPYYARVLAAVERRQEACPHGQESPTCTAAREAYFAAAREYSYELDHVYGLRRFQEERQEAARQKKAAKRTKKRT</sequence>
<accession>A0ABT3WZE9</accession>
<keyword evidence="2" id="KW-1185">Reference proteome</keyword>
<name>A0ABT3WZE9_9BACL</name>
<gene>
    <name evidence="1" type="ORF">OS242_08650</name>
</gene>
<proteinExistence type="predicted"/>
<organism evidence="1 2">
    <name type="scientific">Tumebacillus lacus</name>
    <dbReference type="NCBI Taxonomy" id="2995335"/>
    <lineage>
        <taxon>Bacteria</taxon>
        <taxon>Bacillati</taxon>
        <taxon>Bacillota</taxon>
        <taxon>Bacilli</taxon>
        <taxon>Bacillales</taxon>
        <taxon>Alicyclobacillaceae</taxon>
        <taxon>Tumebacillus</taxon>
    </lineage>
</organism>
<dbReference type="Proteomes" id="UP001208017">
    <property type="component" value="Unassembled WGS sequence"/>
</dbReference>
<reference evidence="1 2" key="1">
    <citation type="submission" date="2022-11" db="EMBL/GenBank/DDBJ databases">
        <title>Study of microbial diversity in lake waters.</title>
        <authorList>
            <person name="Zhang J."/>
        </authorList>
    </citation>
    <scope>NUCLEOTIDE SEQUENCE [LARGE SCALE GENOMIC DNA]</scope>
    <source>
        <strain evidence="1 2">DT12</strain>
    </source>
</reference>
<comment type="caution">
    <text evidence="1">The sequence shown here is derived from an EMBL/GenBank/DDBJ whole genome shotgun (WGS) entry which is preliminary data.</text>
</comment>
<dbReference type="RefSeq" id="WP_267151276.1">
    <property type="nucleotide sequence ID" value="NZ_JAPMLT010000003.1"/>
</dbReference>
<protein>
    <submittedName>
        <fullName evidence="1">Uncharacterized protein</fullName>
    </submittedName>
</protein>
<evidence type="ECO:0000313" key="2">
    <source>
        <dbReference type="Proteomes" id="UP001208017"/>
    </source>
</evidence>